<dbReference type="AlphaFoldDB" id="A0A9Q3GM04"/>
<dbReference type="EMBL" id="AVOT02003106">
    <property type="protein sequence ID" value="MBW0472493.1"/>
    <property type="molecule type" value="Genomic_DNA"/>
</dbReference>
<feature type="compositionally biased region" description="Basic and acidic residues" evidence="1">
    <location>
        <begin position="96"/>
        <end position="105"/>
    </location>
</feature>
<sequence length="220" mass="24952">MKSRKSRLFSGLLGGYPENPQGPSSRIQEAEDEEGEESVEEKELKETEVAATLEGSPEAPNLALSNKPLVSKADTNMHKMMEQMTKFMGQLTQEVAPRDNSRAPESKTPSMKAHDSFNGTQAHKLRGFIQSCQLISHNYPENFSDRNKTLYSPSFLTCRAGKWIEPYLSNISNEDPYYLLNNWNLFETQLFTLFADPNEVRKAKQEFDNIKIKESGHVSL</sequence>
<evidence type="ECO:0000313" key="2">
    <source>
        <dbReference type="EMBL" id="MBW0472493.1"/>
    </source>
</evidence>
<proteinExistence type="predicted"/>
<comment type="caution">
    <text evidence="2">The sequence shown here is derived from an EMBL/GenBank/DDBJ whole genome shotgun (WGS) entry which is preliminary data.</text>
</comment>
<dbReference type="Proteomes" id="UP000765509">
    <property type="component" value="Unassembled WGS sequence"/>
</dbReference>
<gene>
    <name evidence="2" type="ORF">O181_012208</name>
</gene>
<feature type="region of interest" description="Disordered" evidence="1">
    <location>
        <begin position="1"/>
        <end position="68"/>
    </location>
</feature>
<feature type="compositionally biased region" description="Acidic residues" evidence="1">
    <location>
        <begin position="30"/>
        <end position="40"/>
    </location>
</feature>
<evidence type="ECO:0000256" key="1">
    <source>
        <dbReference type="SAM" id="MobiDB-lite"/>
    </source>
</evidence>
<evidence type="ECO:0000313" key="3">
    <source>
        <dbReference type="Proteomes" id="UP000765509"/>
    </source>
</evidence>
<evidence type="ECO:0008006" key="4">
    <source>
        <dbReference type="Google" id="ProtNLM"/>
    </source>
</evidence>
<dbReference type="OrthoDB" id="2514346at2759"/>
<feature type="region of interest" description="Disordered" evidence="1">
    <location>
        <begin position="95"/>
        <end position="114"/>
    </location>
</feature>
<accession>A0A9Q3GM04</accession>
<organism evidence="2 3">
    <name type="scientific">Austropuccinia psidii MF-1</name>
    <dbReference type="NCBI Taxonomy" id="1389203"/>
    <lineage>
        <taxon>Eukaryota</taxon>
        <taxon>Fungi</taxon>
        <taxon>Dikarya</taxon>
        <taxon>Basidiomycota</taxon>
        <taxon>Pucciniomycotina</taxon>
        <taxon>Pucciniomycetes</taxon>
        <taxon>Pucciniales</taxon>
        <taxon>Sphaerophragmiaceae</taxon>
        <taxon>Austropuccinia</taxon>
    </lineage>
</organism>
<keyword evidence="3" id="KW-1185">Reference proteome</keyword>
<reference evidence="2" key="1">
    <citation type="submission" date="2021-03" db="EMBL/GenBank/DDBJ databases">
        <title>Draft genome sequence of rust myrtle Austropuccinia psidii MF-1, a brazilian biotype.</title>
        <authorList>
            <person name="Quecine M.C."/>
            <person name="Pachon D.M.R."/>
            <person name="Bonatelli M.L."/>
            <person name="Correr F.H."/>
            <person name="Franceschini L.M."/>
            <person name="Leite T.F."/>
            <person name="Margarido G.R.A."/>
            <person name="Almeida C.A."/>
            <person name="Ferrarezi J.A."/>
            <person name="Labate C.A."/>
        </authorList>
    </citation>
    <scope>NUCLEOTIDE SEQUENCE</scope>
    <source>
        <strain evidence="2">MF-1</strain>
    </source>
</reference>
<name>A0A9Q3GM04_9BASI</name>
<protein>
    <recommendedName>
        <fullName evidence="4">Retrotransposon gag domain-containing protein</fullName>
    </recommendedName>
</protein>